<comment type="caution">
    <text evidence="6">The sequence shown here is derived from an EMBL/GenBank/DDBJ whole genome shotgun (WGS) entry which is preliminary data.</text>
</comment>
<feature type="domain" description="RNA polymerase sigma factor 70 region 4 type 2" evidence="5">
    <location>
        <begin position="1"/>
        <end position="32"/>
    </location>
</feature>
<gene>
    <name evidence="6" type="ORF">ACFPA8_14665</name>
</gene>
<evidence type="ECO:0000256" key="1">
    <source>
        <dbReference type="ARBA" id="ARBA00010641"/>
    </source>
</evidence>
<dbReference type="Pfam" id="PF08281">
    <property type="entry name" value="Sigma70_r4_2"/>
    <property type="match status" value="1"/>
</dbReference>
<proteinExistence type="inferred from homology"/>
<dbReference type="InterPro" id="IPR013249">
    <property type="entry name" value="RNA_pol_sigma70_r4_t2"/>
</dbReference>
<reference evidence="7" key="1">
    <citation type="journal article" date="2019" name="Int. J. Syst. Evol. Microbiol.">
        <title>The Global Catalogue of Microorganisms (GCM) 10K type strain sequencing project: providing services to taxonomists for standard genome sequencing and annotation.</title>
        <authorList>
            <consortium name="The Broad Institute Genomics Platform"/>
            <consortium name="The Broad Institute Genome Sequencing Center for Infectious Disease"/>
            <person name="Wu L."/>
            <person name="Ma J."/>
        </authorList>
    </citation>
    <scope>NUCLEOTIDE SEQUENCE [LARGE SCALE GENOMIC DNA]</scope>
    <source>
        <strain evidence="7">CGMCC 4.7357</strain>
    </source>
</reference>
<evidence type="ECO:0000256" key="4">
    <source>
        <dbReference type="ARBA" id="ARBA00023163"/>
    </source>
</evidence>
<dbReference type="SUPFAM" id="SSF88659">
    <property type="entry name" value="Sigma3 and sigma4 domains of RNA polymerase sigma factors"/>
    <property type="match status" value="1"/>
</dbReference>
<dbReference type="InterPro" id="IPR013324">
    <property type="entry name" value="RNA_pol_sigma_r3/r4-like"/>
</dbReference>
<comment type="similarity">
    <text evidence="1">Belongs to the sigma-70 factor family. ECF subfamily.</text>
</comment>
<dbReference type="InterPro" id="IPR036388">
    <property type="entry name" value="WH-like_DNA-bd_sf"/>
</dbReference>
<keyword evidence="4" id="KW-0804">Transcription</keyword>
<dbReference type="Proteomes" id="UP001595997">
    <property type="component" value="Unassembled WGS sequence"/>
</dbReference>
<evidence type="ECO:0000256" key="3">
    <source>
        <dbReference type="ARBA" id="ARBA00023082"/>
    </source>
</evidence>
<sequence>YFADMTEAQVAEVLGLSLGSVKAYGSRGIAALRVAMEAAS</sequence>
<dbReference type="RefSeq" id="WP_386449444.1">
    <property type="nucleotide sequence ID" value="NZ_JBHSFH010000007.1"/>
</dbReference>
<dbReference type="EMBL" id="JBHSFH010000007">
    <property type="protein sequence ID" value="MFC4495376.1"/>
    <property type="molecule type" value="Genomic_DNA"/>
</dbReference>
<feature type="non-terminal residue" evidence="6">
    <location>
        <position position="1"/>
    </location>
</feature>
<organism evidence="6 7">
    <name type="scientific">Streptomyces ovatisporus</name>
    <dbReference type="NCBI Taxonomy" id="1128682"/>
    <lineage>
        <taxon>Bacteria</taxon>
        <taxon>Bacillati</taxon>
        <taxon>Actinomycetota</taxon>
        <taxon>Actinomycetes</taxon>
        <taxon>Kitasatosporales</taxon>
        <taxon>Streptomycetaceae</taxon>
        <taxon>Streptomyces</taxon>
    </lineage>
</organism>
<evidence type="ECO:0000313" key="7">
    <source>
        <dbReference type="Proteomes" id="UP001595997"/>
    </source>
</evidence>
<accession>A0ABV9A907</accession>
<dbReference type="Gene3D" id="1.10.10.10">
    <property type="entry name" value="Winged helix-like DNA-binding domain superfamily/Winged helix DNA-binding domain"/>
    <property type="match status" value="1"/>
</dbReference>
<protein>
    <submittedName>
        <fullName evidence="6">Sigma factor-like helix-turn-helix DNA-binding protein</fullName>
    </submittedName>
</protein>
<name>A0ABV9A907_9ACTN</name>
<keyword evidence="7" id="KW-1185">Reference proteome</keyword>
<keyword evidence="3" id="KW-0731">Sigma factor</keyword>
<keyword evidence="2" id="KW-0805">Transcription regulation</keyword>
<evidence type="ECO:0000313" key="6">
    <source>
        <dbReference type="EMBL" id="MFC4495376.1"/>
    </source>
</evidence>
<evidence type="ECO:0000256" key="2">
    <source>
        <dbReference type="ARBA" id="ARBA00023015"/>
    </source>
</evidence>
<evidence type="ECO:0000259" key="5">
    <source>
        <dbReference type="Pfam" id="PF08281"/>
    </source>
</evidence>